<proteinExistence type="predicted"/>
<evidence type="ECO:0008006" key="5">
    <source>
        <dbReference type="Google" id="ProtNLM"/>
    </source>
</evidence>
<dbReference type="HOGENOM" id="CLU_158714_0_0_5"/>
<evidence type="ECO:0000256" key="1">
    <source>
        <dbReference type="SAM" id="Coils"/>
    </source>
</evidence>
<keyword evidence="1" id="KW-0175">Coiled coil</keyword>
<evidence type="ECO:0000313" key="3">
    <source>
        <dbReference type="EMBL" id="ADP70202.1"/>
    </source>
</evidence>
<dbReference type="EMBL" id="CP002292">
    <property type="protein sequence ID" value="ADP70202.1"/>
    <property type="molecule type" value="Genomic_DNA"/>
</dbReference>
<dbReference type="eggNOG" id="ENOG50323UI">
    <property type="taxonomic scope" value="Bacteria"/>
</dbReference>
<keyword evidence="4" id="KW-1185">Reference proteome</keyword>
<evidence type="ECO:0000313" key="4">
    <source>
        <dbReference type="Proteomes" id="UP000001399"/>
    </source>
</evidence>
<dbReference type="Proteomes" id="UP000001399">
    <property type="component" value="Chromosome"/>
</dbReference>
<evidence type="ECO:0000256" key="2">
    <source>
        <dbReference type="SAM" id="MobiDB-lite"/>
    </source>
</evidence>
<gene>
    <name evidence="3" type="ordered locus">Rvan_0926</name>
</gene>
<dbReference type="STRING" id="648757.Rvan_0926"/>
<sequence length="132" mass="15203">METVNSNQIQRFEYEEKRQQVSDLELMIADFARMANDLEQQIKIEQQTSGISDVNHFAYPTFARAAMTRRDNLRSSIAELEKRLDRARQEALDAFEQLKLSESAGDLEAQRQVKPGSRRKPPKHLGSHASTR</sequence>
<dbReference type="KEGG" id="rva:Rvan_0926"/>
<protein>
    <recommendedName>
        <fullName evidence="5">Flagellar export protein FliJ</fullName>
    </recommendedName>
</protein>
<feature type="region of interest" description="Disordered" evidence="2">
    <location>
        <begin position="103"/>
        <end position="132"/>
    </location>
</feature>
<reference evidence="4" key="1">
    <citation type="journal article" date="2011" name="J. Bacteriol.">
        <title>Genome sequences of eight morphologically diverse alphaproteobacteria.</title>
        <authorList>
            <consortium name="US DOE Joint Genome Institute"/>
            <person name="Brown P.J."/>
            <person name="Kysela D.T."/>
            <person name="Buechlein A."/>
            <person name="Hemmerich C."/>
            <person name="Brun Y.V."/>
        </authorList>
    </citation>
    <scope>NUCLEOTIDE SEQUENCE [LARGE SCALE GENOMIC DNA]</scope>
    <source>
        <strain evidence="4">ATCC 17100 / ATH 3.1.1 / DSM 162 / LMG 4299</strain>
    </source>
</reference>
<feature type="compositionally biased region" description="Basic residues" evidence="2">
    <location>
        <begin position="116"/>
        <end position="132"/>
    </location>
</feature>
<name>E3I2B8_RHOVT</name>
<dbReference type="AlphaFoldDB" id="E3I2B8"/>
<accession>E3I2B8</accession>
<organism evidence="3 4">
    <name type="scientific">Rhodomicrobium vannielii (strain ATCC 17100 / DSM 162 / LMG 4299 / NCIMB 10020 / ATH 3.1.1)</name>
    <dbReference type="NCBI Taxonomy" id="648757"/>
    <lineage>
        <taxon>Bacteria</taxon>
        <taxon>Pseudomonadati</taxon>
        <taxon>Pseudomonadota</taxon>
        <taxon>Alphaproteobacteria</taxon>
        <taxon>Hyphomicrobiales</taxon>
        <taxon>Hyphomicrobiaceae</taxon>
        <taxon>Rhodomicrobium</taxon>
    </lineage>
</organism>
<feature type="coiled-coil region" evidence="1">
    <location>
        <begin position="21"/>
        <end position="97"/>
    </location>
</feature>